<accession>T2IPJ5</accession>
<reference evidence="2 3" key="1">
    <citation type="submission" date="2013-01" db="EMBL/GenBank/DDBJ databases">
        <authorList>
            <person name="Bench S."/>
        </authorList>
    </citation>
    <scope>NUCLEOTIDE SEQUENCE [LARGE SCALE GENOMIC DNA]</scope>
    <source>
        <strain evidence="2 3">WH 0005</strain>
    </source>
</reference>
<sequence>MEAEKLLKDPQLGDHAGQIEESARDLDIQFVRARDILSARGDSITFIAEPDLRDDPQLRLRQWIELIDAHQRSLMEAIDDTRQVKPIGLIGGSDFADDIQRCQENQKQLNSLVTQTVEREKPLKILGGAISPSDFYHKCQSFFEARETANDRKFYPTLNYEVTNNNGLKLSWADRNIRVTNNGELILSIDNRGGYQVTDNSDLTTITYLSSLPTLPEEIKRLKNQNKLFNSLKSHPYYSNKTGKIMVLGLGSFDFQPSPNTPNGCLIRGITAHNNREFWRSDQRVEKNTLPSNLSNEIADKLSRPMRSQKEAGVERHSAGGLCQKSTRTVQYPPKSADRALV</sequence>
<dbReference type="AlphaFoldDB" id="T2IPJ5"/>
<protein>
    <submittedName>
        <fullName evidence="2">Uncharacterized protein</fullName>
    </submittedName>
</protein>
<comment type="caution">
    <text evidence="2">The sequence shown here is derived from an EMBL/GenBank/DDBJ whole genome shotgun (WGS) entry which is preliminary data.</text>
</comment>
<proteinExistence type="predicted"/>
<evidence type="ECO:0000256" key="1">
    <source>
        <dbReference type="SAM" id="MobiDB-lite"/>
    </source>
</evidence>
<dbReference type="EMBL" id="CAQL01000413">
    <property type="protein sequence ID" value="CCQ55491.1"/>
    <property type="molecule type" value="Genomic_DNA"/>
</dbReference>
<evidence type="ECO:0000313" key="2">
    <source>
        <dbReference type="EMBL" id="CCQ55491.1"/>
    </source>
</evidence>
<gene>
    <name evidence="2" type="ORF">CWATWH0005_3536</name>
</gene>
<feature type="compositionally biased region" description="Basic and acidic residues" evidence="1">
    <location>
        <begin position="305"/>
        <end position="318"/>
    </location>
</feature>
<feature type="region of interest" description="Disordered" evidence="1">
    <location>
        <begin position="305"/>
        <end position="342"/>
    </location>
</feature>
<evidence type="ECO:0000313" key="3">
    <source>
        <dbReference type="Proteomes" id="UP000017981"/>
    </source>
</evidence>
<dbReference type="Proteomes" id="UP000017981">
    <property type="component" value="Unassembled WGS sequence"/>
</dbReference>
<organism evidence="2 3">
    <name type="scientific">Crocosphaera watsonii WH 0005</name>
    <dbReference type="NCBI Taxonomy" id="423472"/>
    <lineage>
        <taxon>Bacteria</taxon>
        <taxon>Bacillati</taxon>
        <taxon>Cyanobacteriota</taxon>
        <taxon>Cyanophyceae</taxon>
        <taxon>Oscillatoriophycideae</taxon>
        <taxon>Chroococcales</taxon>
        <taxon>Aphanothecaceae</taxon>
        <taxon>Crocosphaera</taxon>
    </lineage>
</organism>
<name>T2IPJ5_CROWT</name>
<reference evidence="2 3" key="2">
    <citation type="submission" date="2013-09" db="EMBL/GenBank/DDBJ databases">
        <title>Whole genome comparison of six Crocosphaera watsonii strains with differing phenotypes.</title>
        <authorList>
            <person name="Bench S.R."/>
            <person name="Heller P."/>
            <person name="Frank I."/>
            <person name="Arciniega M."/>
            <person name="Shilova I.N."/>
            <person name="Zehr J.P."/>
        </authorList>
    </citation>
    <scope>NUCLEOTIDE SEQUENCE [LARGE SCALE GENOMIC DNA]</scope>
    <source>
        <strain evidence="2 3">WH 0005</strain>
    </source>
</reference>